<proteinExistence type="predicted"/>
<dbReference type="InterPro" id="IPR007848">
    <property type="entry name" value="Small_mtfrase_dom"/>
</dbReference>
<evidence type="ECO:0000313" key="4">
    <source>
        <dbReference type="Proteomes" id="UP001500843"/>
    </source>
</evidence>
<accession>A0ABP8Y6X8</accession>
<gene>
    <name evidence="3" type="ORF">GCM10023198_54930</name>
</gene>
<organism evidence="3 4">
    <name type="scientific">Promicromonospora umidemergens</name>
    <dbReference type="NCBI Taxonomy" id="629679"/>
    <lineage>
        <taxon>Bacteria</taxon>
        <taxon>Bacillati</taxon>
        <taxon>Actinomycetota</taxon>
        <taxon>Actinomycetes</taxon>
        <taxon>Micrococcales</taxon>
        <taxon>Promicromonosporaceae</taxon>
        <taxon>Promicromonospora</taxon>
    </lineage>
</organism>
<dbReference type="PANTHER" id="PTHR18895:SF74">
    <property type="entry name" value="MTRF1L RELEASE FACTOR GLUTAMINE METHYLTRANSFERASE"/>
    <property type="match status" value="1"/>
</dbReference>
<keyword evidence="3" id="KW-0808">Transferase</keyword>
<dbReference type="GO" id="GO:0008168">
    <property type="term" value="F:methyltransferase activity"/>
    <property type="evidence" value="ECO:0007669"/>
    <property type="project" value="UniProtKB-KW"/>
</dbReference>
<dbReference type="InterPro" id="IPR002052">
    <property type="entry name" value="DNA_methylase_N6_adenine_CS"/>
</dbReference>
<feature type="region of interest" description="Disordered" evidence="1">
    <location>
        <begin position="1"/>
        <end position="21"/>
    </location>
</feature>
<keyword evidence="3" id="KW-0489">Methyltransferase</keyword>
<dbReference type="SUPFAM" id="SSF53335">
    <property type="entry name" value="S-adenosyl-L-methionine-dependent methyltransferases"/>
    <property type="match status" value="1"/>
</dbReference>
<sequence>MSVVRWSEDGTPHSARWHSENAAPAPARVVVVDDRTTAKAAYRMARSGAGLLWRGDFHNARQLLRAMDRLHGRSRSAALSKGAAGDGTATLFHSHRAGRAERARLLGSLLVVLEPDHTLRLGRAPDVRAACDHAYGTADTDAADGDADTGGTCIALTELVGVLSAYQWHQQGVEIDALGARVHPAYGVFSPVRGEYVDLVAQTPFPGDDAPAVVFDLGTGTGVLAAVLARRGAGRVVATDINPRAVACARENMQRLGLTDRVQAAEVDLWPSGRADLIVCNPPWLPARPTSALELGIYDAGSDVLHRFVDGLADHLAPAGEGWLVLSDLAEHLGLRTRDELLGRIDAAGLRVTGRHDTAPRHPRATDAADALHDARRREVTSLWRLARDS</sequence>
<evidence type="ECO:0000256" key="1">
    <source>
        <dbReference type="SAM" id="MobiDB-lite"/>
    </source>
</evidence>
<reference evidence="4" key="1">
    <citation type="journal article" date="2019" name="Int. J. Syst. Evol. Microbiol.">
        <title>The Global Catalogue of Microorganisms (GCM) 10K type strain sequencing project: providing services to taxonomists for standard genome sequencing and annotation.</title>
        <authorList>
            <consortium name="The Broad Institute Genomics Platform"/>
            <consortium name="The Broad Institute Genome Sequencing Center for Infectious Disease"/>
            <person name="Wu L."/>
            <person name="Ma J."/>
        </authorList>
    </citation>
    <scope>NUCLEOTIDE SEQUENCE [LARGE SCALE GENOMIC DNA]</scope>
    <source>
        <strain evidence="4">JCM 17975</strain>
    </source>
</reference>
<protein>
    <submittedName>
        <fullName evidence="3">Class I SAM-dependent methyltransferase</fullName>
    </submittedName>
</protein>
<evidence type="ECO:0000313" key="3">
    <source>
        <dbReference type="EMBL" id="GAA4723114.1"/>
    </source>
</evidence>
<dbReference type="EMBL" id="BAABHM010000035">
    <property type="protein sequence ID" value="GAA4723114.1"/>
    <property type="molecule type" value="Genomic_DNA"/>
</dbReference>
<dbReference type="InterPro" id="IPR050320">
    <property type="entry name" value="N5-glutamine_MTase"/>
</dbReference>
<dbReference type="PANTHER" id="PTHR18895">
    <property type="entry name" value="HEMK METHYLTRANSFERASE"/>
    <property type="match status" value="1"/>
</dbReference>
<dbReference type="RefSeq" id="WP_253868538.1">
    <property type="nucleotide sequence ID" value="NZ_BAABHM010000035.1"/>
</dbReference>
<dbReference type="PROSITE" id="PS00092">
    <property type="entry name" value="N6_MTASE"/>
    <property type="match status" value="1"/>
</dbReference>
<feature type="compositionally biased region" description="Basic and acidic residues" evidence="1">
    <location>
        <begin position="1"/>
        <end position="11"/>
    </location>
</feature>
<evidence type="ECO:0000259" key="2">
    <source>
        <dbReference type="Pfam" id="PF05175"/>
    </source>
</evidence>
<name>A0ABP8Y6X8_9MICO</name>
<dbReference type="CDD" id="cd02440">
    <property type="entry name" value="AdoMet_MTases"/>
    <property type="match status" value="1"/>
</dbReference>
<feature type="domain" description="Methyltransferase small" evidence="2">
    <location>
        <begin position="213"/>
        <end position="327"/>
    </location>
</feature>
<dbReference type="Pfam" id="PF05175">
    <property type="entry name" value="MTS"/>
    <property type="match status" value="1"/>
</dbReference>
<dbReference type="Proteomes" id="UP001500843">
    <property type="component" value="Unassembled WGS sequence"/>
</dbReference>
<comment type="caution">
    <text evidence="3">The sequence shown here is derived from an EMBL/GenBank/DDBJ whole genome shotgun (WGS) entry which is preliminary data.</text>
</comment>
<keyword evidence="4" id="KW-1185">Reference proteome</keyword>
<dbReference type="Gene3D" id="3.40.50.150">
    <property type="entry name" value="Vaccinia Virus protein VP39"/>
    <property type="match status" value="1"/>
</dbReference>
<dbReference type="InterPro" id="IPR029063">
    <property type="entry name" value="SAM-dependent_MTases_sf"/>
</dbReference>
<dbReference type="GO" id="GO:0032259">
    <property type="term" value="P:methylation"/>
    <property type="evidence" value="ECO:0007669"/>
    <property type="project" value="UniProtKB-KW"/>
</dbReference>